<sequence length="93" mass="10943">MTDDSNFSSEISDNNVDNDFINVNEIKKTESCENLQECEDLIRIIKEKQEKISVMLNKIDDIKKEYEKLYNEKQAIQKYIGNLVEIHNKSSKK</sequence>
<proteinExistence type="predicted"/>
<accession>A0ACB7CCE6</accession>
<dbReference type="EMBL" id="JABTEG010000004">
    <property type="protein sequence ID" value="KAG4305165.1"/>
    <property type="molecule type" value="Genomic_DNA"/>
</dbReference>
<comment type="caution">
    <text evidence="1">The sequence shown here is derived from an EMBL/GenBank/DDBJ whole genome shotgun (WGS) entry which is preliminary data.</text>
</comment>
<protein>
    <submittedName>
        <fullName evidence="1">Uncharacterized protein</fullName>
    </submittedName>
</protein>
<reference evidence="1 2" key="1">
    <citation type="journal article" date="2021" name="Commun. Biol.">
        <title>Genomic insights into the host specific adaptation of the Pneumocystis genus.</title>
        <authorList>
            <person name="Cisse O.H."/>
            <person name="Ma L."/>
            <person name="Dekker J.P."/>
            <person name="Khil P.P."/>
            <person name="Youn J.-H."/>
            <person name="Brenchley J.M."/>
            <person name="Blair R."/>
            <person name="Pahar B."/>
            <person name="Chabe M."/>
            <person name="Van Rompay K.K.A."/>
            <person name="Keesler R."/>
            <person name="Sukura A."/>
            <person name="Hirsch V."/>
            <person name="Kutty G."/>
            <person name="Liu Y."/>
            <person name="Peng L."/>
            <person name="Chen J."/>
            <person name="Song J."/>
            <person name="Weissenbacher-Lang C."/>
            <person name="Xu J."/>
            <person name="Upham N.S."/>
            <person name="Stajich J.E."/>
            <person name="Cuomo C.A."/>
            <person name="Cushion M.T."/>
            <person name="Kovacs J.A."/>
        </authorList>
    </citation>
    <scope>NUCLEOTIDE SEQUENCE [LARGE SCALE GENOMIC DNA]</scope>
    <source>
        <strain evidence="1 2">RABM</strain>
    </source>
</reference>
<name>A0ACB7CCE6_9ASCO</name>
<evidence type="ECO:0000313" key="2">
    <source>
        <dbReference type="Proteomes" id="UP000768646"/>
    </source>
</evidence>
<gene>
    <name evidence="1" type="ORF">PORY_001335</name>
</gene>
<dbReference type="Proteomes" id="UP000768646">
    <property type="component" value="Unassembled WGS sequence"/>
</dbReference>
<evidence type="ECO:0000313" key="1">
    <source>
        <dbReference type="EMBL" id="KAG4305165.1"/>
    </source>
</evidence>
<organism evidence="1 2">
    <name type="scientific">Pneumocystis oryctolagi</name>
    <dbReference type="NCBI Taxonomy" id="42067"/>
    <lineage>
        <taxon>Eukaryota</taxon>
        <taxon>Fungi</taxon>
        <taxon>Dikarya</taxon>
        <taxon>Ascomycota</taxon>
        <taxon>Taphrinomycotina</taxon>
        <taxon>Pneumocystomycetes</taxon>
        <taxon>Pneumocystaceae</taxon>
        <taxon>Pneumocystis</taxon>
    </lineage>
</organism>
<keyword evidence="2" id="KW-1185">Reference proteome</keyword>